<dbReference type="SUPFAM" id="SSF54593">
    <property type="entry name" value="Glyoxalase/Bleomycin resistance protein/Dihydroxybiphenyl dioxygenase"/>
    <property type="match status" value="1"/>
</dbReference>
<evidence type="ECO:0000313" key="2">
    <source>
        <dbReference type="EMBL" id="OCG75619.1"/>
    </source>
</evidence>
<accession>A0A1B9NG83</accession>
<keyword evidence="3" id="KW-1185">Reference proteome</keyword>
<dbReference type="OrthoDB" id="3227561at2"/>
<reference evidence="2 3" key="1">
    <citation type="submission" date="2016-05" db="EMBL/GenBank/DDBJ databases">
        <authorList>
            <person name="Lavstsen T."/>
            <person name="Jespersen J.S."/>
        </authorList>
    </citation>
    <scope>NUCLEOTIDE SEQUENCE [LARGE SCALE GENOMIC DNA]</scope>
    <source>
        <strain evidence="2 3">YLB-01</strain>
    </source>
</reference>
<gene>
    <name evidence="2" type="ORF">A7J15_00735</name>
</gene>
<sequence length="193" mass="20103">MSVPSLLDHVVIAGPDLAALVAWFAKRTGVTAAPGGVHPTGTANALVALTVDGRRAPHYVELIGPDPDRAEAALPTTFGIHELDAPLIVTYAIHPADIDGVVAGARARGYDPGDVWDLSRRRPDGVLLEWRLTRGDTGFEAPFLIDWGTPTQPGRDDLPALGLPDGSLAEVVPGAPAGFRLTVRTAAGATVTL</sequence>
<dbReference type="InterPro" id="IPR025870">
    <property type="entry name" value="Glyoxalase-like_dom"/>
</dbReference>
<protein>
    <recommendedName>
        <fullName evidence="1">Glyoxalase-like domain-containing protein</fullName>
    </recommendedName>
</protein>
<dbReference type="Proteomes" id="UP000093355">
    <property type="component" value="Unassembled WGS sequence"/>
</dbReference>
<dbReference type="Gene3D" id="3.10.180.10">
    <property type="entry name" value="2,3-Dihydroxybiphenyl 1,2-Dioxygenase, domain 1"/>
    <property type="match status" value="1"/>
</dbReference>
<dbReference type="RefSeq" id="WP_067022903.1">
    <property type="nucleotide sequence ID" value="NZ_JRNY01000001.1"/>
</dbReference>
<dbReference type="AlphaFoldDB" id="A0A1B9NG83"/>
<proteinExistence type="predicted"/>
<organism evidence="2 3">
    <name type="scientific">Microbacterium sediminis</name>
    <dbReference type="NCBI Taxonomy" id="904291"/>
    <lineage>
        <taxon>Bacteria</taxon>
        <taxon>Bacillati</taxon>
        <taxon>Actinomycetota</taxon>
        <taxon>Actinomycetes</taxon>
        <taxon>Micrococcales</taxon>
        <taxon>Microbacteriaceae</taxon>
        <taxon>Microbacterium</taxon>
    </lineage>
</organism>
<comment type="caution">
    <text evidence="2">The sequence shown here is derived from an EMBL/GenBank/DDBJ whole genome shotgun (WGS) entry which is preliminary data.</text>
</comment>
<evidence type="ECO:0000259" key="1">
    <source>
        <dbReference type="Pfam" id="PF13468"/>
    </source>
</evidence>
<dbReference type="Pfam" id="PF13468">
    <property type="entry name" value="Glyoxalase_3"/>
    <property type="match status" value="1"/>
</dbReference>
<dbReference type="InterPro" id="IPR029068">
    <property type="entry name" value="Glyas_Bleomycin-R_OHBP_Dase"/>
</dbReference>
<dbReference type="STRING" id="904291.A7J15_00735"/>
<evidence type="ECO:0000313" key="3">
    <source>
        <dbReference type="Proteomes" id="UP000093355"/>
    </source>
</evidence>
<dbReference type="EMBL" id="LXMD01000012">
    <property type="protein sequence ID" value="OCG75619.1"/>
    <property type="molecule type" value="Genomic_DNA"/>
</dbReference>
<feature type="domain" description="Glyoxalase-like" evidence="1">
    <location>
        <begin position="7"/>
        <end position="157"/>
    </location>
</feature>
<name>A0A1B9NG83_9MICO</name>